<dbReference type="InterPro" id="IPR013320">
    <property type="entry name" value="ConA-like_dom_sf"/>
</dbReference>
<proteinExistence type="predicted"/>
<accession>A0A290QC24</accession>
<evidence type="ECO:0008006" key="3">
    <source>
        <dbReference type="Google" id="ProtNLM"/>
    </source>
</evidence>
<dbReference type="AlphaFoldDB" id="A0A290QC24"/>
<dbReference type="OrthoDB" id="7311100at2"/>
<dbReference type="Pfam" id="PF13385">
    <property type="entry name" value="Laminin_G_3"/>
    <property type="match status" value="1"/>
</dbReference>
<dbReference type="Gene3D" id="2.60.120.200">
    <property type="match status" value="1"/>
</dbReference>
<evidence type="ECO:0000313" key="1">
    <source>
        <dbReference type="EMBL" id="ATC66003.1"/>
    </source>
</evidence>
<protein>
    <recommendedName>
        <fullName evidence="3">LamG-like jellyroll fold domain-containing protein</fullName>
    </recommendedName>
</protein>
<gene>
    <name evidence="1" type="ORF">CMV30_05270</name>
</gene>
<reference evidence="1 2" key="1">
    <citation type="submission" date="2017-09" db="EMBL/GenBank/DDBJ databases">
        <title>Complete genome sequence of Verrucomicrobial strain HZ-65, isolated from freshwater.</title>
        <authorList>
            <person name="Choi A."/>
        </authorList>
    </citation>
    <scope>NUCLEOTIDE SEQUENCE [LARGE SCALE GENOMIC DNA]</scope>
    <source>
        <strain evidence="1 2">HZ-65</strain>
    </source>
</reference>
<name>A0A290QC24_9BACT</name>
<keyword evidence="2" id="KW-1185">Reference proteome</keyword>
<organism evidence="1 2">
    <name type="scientific">Nibricoccus aquaticus</name>
    <dbReference type="NCBI Taxonomy" id="2576891"/>
    <lineage>
        <taxon>Bacteria</taxon>
        <taxon>Pseudomonadati</taxon>
        <taxon>Verrucomicrobiota</taxon>
        <taxon>Opitutia</taxon>
        <taxon>Opitutales</taxon>
        <taxon>Opitutaceae</taxon>
        <taxon>Nibricoccus</taxon>
    </lineage>
</organism>
<dbReference type="SUPFAM" id="SSF49899">
    <property type="entry name" value="Concanavalin A-like lectins/glucanases"/>
    <property type="match status" value="1"/>
</dbReference>
<dbReference type="Proteomes" id="UP000217265">
    <property type="component" value="Chromosome"/>
</dbReference>
<dbReference type="EMBL" id="CP023344">
    <property type="protein sequence ID" value="ATC66003.1"/>
    <property type="molecule type" value="Genomic_DNA"/>
</dbReference>
<dbReference type="KEGG" id="vbh:CMV30_05270"/>
<evidence type="ECO:0000313" key="2">
    <source>
        <dbReference type="Proteomes" id="UP000217265"/>
    </source>
</evidence>
<sequence>MLMSVLIARGGSAAEPGLLFYLSGTHGTTADLAANGHTEPNFLKDVNPIADGARGPALRCEHTQRLAYAAPANIYAQRGTLSFFWRAREAVGPTEFPIFRVGYGDHSSWDMVWLRIDYNGHGFDAFVTDINLSRTRVSVKIEPFFKPDEWIHLALTWDETSGIRFFMNGKLAAEKRLEVPTRYDAQLDQFGPHSRIISPYQVQSDYNYVRGGDLDELRIYDRAVADADIATLAKGGALPALTPLPARSLADPVTRTEWSFRHGWNRPDDLPPALPEGKFVAVRKVEIHDAYDLKRWWWKANDGIRETTWPGVYNQSRLSGRNDYFKLPDWDCYSLSGKSVTFTLPDEPWNHLEISGAAWGEGKLVGKEKTSPLFKRSRGQERSIYAFKTATTGQKIQFDNVEQEQPIGEFAPYHVTAGREPEGTRILAYQITGHAAQQTGIPSLVEFVKGRHPSDEQAALVAEPADAKVKRGPKVLFAGLPLLHVFVPAPGEESGDDALDGIAVDLPAWSSPDSASPARAVSFNIRVKDPLWPARELLDFTFTADPREARTLWLDTRDRILPEGRGIYLTITASENPGNIAALTPSQVRLVFKSREAGRAEHELDRFTQLRDSYAMLVEENPRDRRYQLWARFENDLNDLLRVNPTHVLAQQYKADALPGSVKPPFEQPVAPDRVPLWAFRQVETLRRAKELVLWYIDHRQIENGELGGGLSDDTDMANYWPGIALMGAEPDKIADSLRRLLDACYAHGMFTDGLPTIQTDELHTYEEGINTLGQNLILDYGSPPQIERAMETARGLASITGVNAAGHRHIRSSYYSGTRMATEGVWGWSKAYSFLAFQPMQLLADYNGDPAAKKLLIELADGLLAHRKPGKDGRHAIPTAIHFESDAEADASRSFSSWALFWNAWQWTRDEKYLAPILDGGAASIGAVNPNALDLLALRESFGGEIARGNDFSARDVSRSGVPSQQSMHFAWQITGDKTHLEKLYAGLTERMANRWYINTEGSLWVDRINMSTSELQRARLGGVALARNAIFPGHVVSWRFAAPAKAESVAILIPEATDDAFKVIAYNLEAVPVAASMTGWAITPGDWEITQGVDADGDDQADGLMEKRTVPLERTKSVELTFPAHTTTVLTFKNVKRGTPYHERPDLGIDRQDVTLRDGKLAVNLHSLGSARVPASSVALVSADGKILAQMTTPEIAAPLDWKPKTAEVILSLPVGMKTEGCSVVIDPEHALTEITTRNNAVKL</sequence>